<sequence length="548" mass="63875">MKRDFTEATKTEFINLVQEANESEWLKKKNPLDNVDDLLTFDVQFPWNTLEAYYRKMIDKNDMTVGKINKIWENVQILDSTYQARFLALNELAVAYKEKLRLLSNKIKPENIVNTLKSPSRQLEAELVTVNEKLNMSRKRYIYTLLIECKDDKVVGYNWKLLEQYLEKDTEKILDEEYQALLMVIGEMDLNDLEKFANNSYIYSDTFWNGSHPKLSPVFIRLAEKYESIMTKIVESGILTSGQLKDEWEKNLMHHLETAAILNCICKMKEPGWMQRGKYVTISNKDGHYTVYLDYTDFINHDSPLGVADEIDKAKKKDYNFEVFPFGDYNTMDYLLDIKTISNIKNEKKTDTEVIVEDISSLLFSKGIDKVMFPEYSTILQMIANVQSNRENNAKIDRNITGIQLGNYLESLYMSGNIVYEDKGEIFLKNNTIDDVKLNVSIHLYNKSHSDITIEQLVAGLDEKNSNEVKVLDEYTKWFKSPDDVGMAGKSKVEEYLGDLRSIMQNYANEHPEIKLTNLESLSEEQLRELIKKKENSWYVIKDSIMED</sequence>
<organism evidence="1 2">
    <name type="scientific">Agathobacter rectalis</name>
    <dbReference type="NCBI Taxonomy" id="39491"/>
    <lineage>
        <taxon>Bacteria</taxon>
        <taxon>Bacillati</taxon>
        <taxon>Bacillota</taxon>
        <taxon>Clostridia</taxon>
        <taxon>Lachnospirales</taxon>
        <taxon>Lachnospiraceae</taxon>
        <taxon>Agathobacter</taxon>
    </lineage>
</organism>
<comment type="caution">
    <text evidence="1">The sequence shown here is derived from an EMBL/GenBank/DDBJ whole genome shotgun (WGS) entry which is preliminary data.</text>
</comment>
<reference evidence="1 2" key="1">
    <citation type="submission" date="2018-08" db="EMBL/GenBank/DDBJ databases">
        <title>A genome reference for cultivated species of the human gut microbiota.</title>
        <authorList>
            <person name="Zou Y."/>
            <person name="Xue W."/>
            <person name="Luo G."/>
        </authorList>
    </citation>
    <scope>NUCLEOTIDE SEQUENCE [LARGE SCALE GENOMIC DNA]</scope>
    <source>
        <strain evidence="1 2">TM10-3</strain>
    </source>
</reference>
<gene>
    <name evidence="1" type="ORF">DXD95_09735</name>
</gene>
<protein>
    <submittedName>
        <fullName evidence="1">Uncharacterized protein</fullName>
    </submittedName>
</protein>
<evidence type="ECO:0000313" key="2">
    <source>
        <dbReference type="Proteomes" id="UP000260642"/>
    </source>
</evidence>
<proteinExistence type="predicted"/>
<evidence type="ECO:0000313" key="1">
    <source>
        <dbReference type="EMBL" id="RGI67163.1"/>
    </source>
</evidence>
<dbReference type="Proteomes" id="UP000260642">
    <property type="component" value="Unassembled WGS sequence"/>
</dbReference>
<accession>A0A3E4E8Q9</accession>
<name>A0A3E4E8Q9_9FIRM</name>
<dbReference type="RefSeq" id="WP_117482650.1">
    <property type="nucleotide sequence ID" value="NZ_QSOB01000013.1"/>
</dbReference>
<dbReference type="AlphaFoldDB" id="A0A3E4E8Q9"/>
<dbReference type="EMBL" id="QSOB01000013">
    <property type="protein sequence ID" value="RGI67163.1"/>
    <property type="molecule type" value="Genomic_DNA"/>
</dbReference>